<dbReference type="InterPro" id="IPR020818">
    <property type="entry name" value="Chaperonin_GroES"/>
</dbReference>
<dbReference type="SMART" id="SM00883">
    <property type="entry name" value="Cpn10"/>
    <property type="match status" value="2"/>
</dbReference>
<comment type="similarity">
    <text evidence="1 6">Belongs to the GroES chaperonin family.</text>
</comment>
<sequence>MLSILVIDPLASYQLEGRTVANPIEPLTNFVLVRVDETPDETDGGIILTKKAKKKSTTGTVVACGPGKTHPDSGHLISVGVLPGEKVIYGEFDGTEVDYQGSKHTLIRDDDVLVKFNGEKITKENVGMTADKMLVRVETKEQETTGGLLIAPTSQKGSRPSVGEVVAVGPGRPAMNGEPIEMDVVKGDMVKFRDFAGNEVQIGEEDFSVIRMQECLAKY</sequence>
<evidence type="ECO:0000256" key="2">
    <source>
        <dbReference type="ARBA" id="ARBA00023186"/>
    </source>
</evidence>
<dbReference type="GO" id="GO:0005739">
    <property type="term" value="C:mitochondrion"/>
    <property type="evidence" value="ECO:0007669"/>
    <property type="project" value="TreeGrafter"/>
</dbReference>
<proteinExistence type="inferred from homology"/>
<evidence type="ECO:0000313" key="8">
    <source>
        <dbReference type="Proteomes" id="UP001165065"/>
    </source>
</evidence>
<dbReference type="InterPro" id="IPR011032">
    <property type="entry name" value="GroES-like_sf"/>
</dbReference>
<name>A0A9W7GI98_9STRA</name>
<dbReference type="GO" id="GO:0051082">
    <property type="term" value="F:unfolded protein binding"/>
    <property type="evidence" value="ECO:0007669"/>
    <property type="project" value="TreeGrafter"/>
</dbReference>
<comment type="caution">
    <text evidence="7">The sequence shown here is derived from an EMBL/GenBank/DDBJ whole genome shotgun (WGS) entry which is preliminary data.</text>
</comment>
<keyword evidence="8" id="KW-1185">Reference proteome</keyword>
<dbReference type="FunFam" id="2.30.33.40:FF:000001">
    <property type="entry name" value="10 kDa chaperonin"/>
    <property type="match status" value="2"/>
</dbReference>
<dbReference type="AlphaFoldDB" id="A0A9W7GI98"/>
<evidence type="ECO:0000313" key="7">
    <source>
        <dbReference type="EMBL" id="GMI45650.1"/>
    </source>
</evidence>
<dbReference type="SUPFAM" id="SSF50129">
    <property type="entry name" value="GroES-like"/>
    <property type="match status" value="2"/>
</dbReference>
<dbReference type="EMBL" id="BRYA01000259">
    <property type="protein sequence ID" value="GMI45650.1"/>
    <property type="molecule type" value="Genomic_DNA"/>
</dbReference>
<gene>
    <name evidence="7" type="ORF">TrCOL_g13802</name>
</gene>
<keyword evidence="2 6" id="KW-0143">Chaperone</keyword>
<dbReference type="PANTHER" id="PTHR10772:SF63">
    <property type="entry name" value="20 KDA CHAPERONIN, CHLOROPLASTIC"/>
    <property type="match status" value="1"/>
</dbReference>
<dbReference type="GO" id="GO:0046872">
    <property type="term" value="F:metal ion binding"/>
    <property type="evidence" value="ECO:0007669"/>
    <property type="project" value="TreeGrafter"/>
</dbReference>
<accession>A0A9W7GI98</accession>
<dbReference type="PANTHER" id="PTHR10772">
    <property type="entry name" value="10 KDA HEAT SHOCK PROTEIN"/>
    <property type="match status" value="1"/>
</dbReference>
<evidence type="ECO:0000256" key="3">
    <source>
        <dbReference type="ARBA" id="ARBA00031971"/>
    </source>
</evidence>
<dbReference type="Proteomes" id="UP001165065">
    <property type="component" value="Unassembled WGS sequence"/>
</dbReference>
<protein>
    <recommendedName>
        <fullName evidence="4">20 kDa chaperonin, chloroplastic</fullName>
    </recommendedName>
    <alternativeName>
        <fullName evidence="3">Chaperonin 10</fullName>
    </alternativeName>
    <alternativeName>
        <fullName evidence="5">Protein Cpn21</fullName>
    </alternativeName>
</protein>
<dbReference type="GO" id="GO:0005524">
    <property type="term" value="F:ATP binding"/>
    <property type="evidence" value="ECO:0007669"/>
    <property type="project" value="InterPro"/>
</dbReference>
<dbReference type="GO" id="GO:0044183">
    <property type="term" value="F:protein folding chaperone"/>
    <property type="evidence" value="ECO:0007669"/>
    <property type="project" value="InterPro"/>
</dbReference>
<dbReference type="GO" id="GO:0051087">
    <property type="term" value="F:protein-folding chaperone binding"/>
    <property type="evidence" value="ECO:0007669"/>
    <property type="project" value="TreeGrafter"/>
</dbReference>
<dbReference type="PRINTS" id="PR00297">
    <property type="entry name" value="CHAPERONIN10"/>
</dbReference>
<dbReference type="InterPro" id="IPR037124">
    <property type="entry name" value="Chaperonin_GroES_sf"/>
</dbReference>
<evidence type="ECO:0000256" key="4">
    <source>
        <dbReference type="ARBA" id="ARBA00073031"/>
    </source>
</evidence>
<reference evidence="8" key="1">
    <citation type="journal article" date="2023" name="Commun. Biol.">
        <title>Genome analysis of Parmales, the sister group of diatoms, reveals the evolutionary specialization of diatoms from phago-mixotrophs to photoautotrophs.</title>
        <authorList>
            <person name="Ban H."/>
            <person name="Sato S."/>
            <person name="Yoshikawa S."/>
            <person name="Yamada K."/>
            <person name="Nakamura Y."/>
            <person name="Ichinomiya M."/>
            <person name="Sato N."/>
            <person name="Blanc-Mathieu R."/>
            <person name="Endo H."/>
            <person name="Kuwata A."/>
            <person name="Ogata H."/>
        </authorList>
    </citation>
    <scope>NUCLEOTIDE SEQUENCE [LARGE SCALE GENOMIC DNA]</scope>
</reference>
<evidence type="ECO:0000256" key="6">
    <source>
        <dbReference type="RuleBase" id="RU003479"/>
    </source>
</evidence>
<dbReference type="Gene3D" id="2.30.33.40">
    <property type="entry name" value="GroES chaperonin"/>
    <property type="match status" value="2"/>
</dbReference>
<dbReference type="CDD" id="cd00320">
    <property type="entry name" value="cpn10"/>
    <property type="match status" value="2"/>
</dbReference>
<organism evidence="7 8">
    <name type="scientific">Triparma columacea</name>
    <dbReference type="NCBI Taxonomy" id="722753"/>
    <lineage>
        <taxon>Eukaryota</taxon>
        <taxon>Sar</taxon>
        <taxon>Stramenopiles</taxon>
        <taxon>Ochrophyta</taxon>
        <taxon>Bolidophyceae</taxon>
        <taxon>Parmales</taxon>
        <taxon>Triparmaceae</taxon>
        <taxon>Triparma</taxon>
    </lineage>
</organism>
<dbReference type="OrthoDB" id="184876at2759"/>
<evidence type="ECO:0000256" key="1">
    <source>
        <dbReference type="ARBA" id="ARBA00006975"/>
    </source>
</evidence>
<dbReference type="Pfam" id="PF00166">
    <property type="entry name" value="Cpn10"/>
    <property type="match status" value="2"/>
</dbReference>
<evidence type="ECO:0000256" key="5">
    <source>
        <dbReference type="ARBA" id="ARBA00079398"/>
    </source>
</evidence>